<dbReference type="Proteomes" id="UP000002035">
    <property type="component" value="Unassembled WGS sequence"/>
</dbReference>
<organism evidence="1 2">
    <name type="scientific">Arthroderma otae (strain ATCC MYA-4605 / CBS 113480)</name>
    <name type="common">Microsporum canis</name>
    <dbReference type="NCBI Taxonomy" id="554155"/>
    <lineage>
        <taxon>Eukaryota</taxon>
        <taxon>Fungi</taxon>
        <taxon>Dikarya</taxon>
        <taxon>Ascomycota</taxon>
        <taxon>Pezizomycotina</taxon>
        <taxon>Eurotiomycetes</taxon>
        <taxon>Eurotiomycetidae</taxon>
        <taxon>Onygenales</taxon>
        <taxon>Arthrodermataceae</taxon>
        <taxon>Microsporum</taxon>
    </lineage>
</organism>
<protein>
    <submittedName>
        <fullName evidence="1">Uncharacterized protein</fullName>
    </submittedName>
</protein>
<gene>
    <name evidence="1" type="ORF">MCYG_00979</name>
</gene>
<evidence type="ECO:0000313" key="1">
    <source>
        <dbReference type="EMBL" id="EEQ28091.1"/>
    </source>
</evidence>
<dbReference type="RefSeq" id="XP_002850875.1">
    <property type="nucleotide sequence ID" value="XM_002850829.1"/>
</dbReference>
<dbReference type="HOGENOM" id="CLU_1796000_0_0_1"/>
<reference evidence="2" key="1">
    <citation type="journal article" date="2012" name="MBio">
        <title>Comparative genome analysis of Trichophyton rubrum and related dermatophytes reveals candidate genes involved in infection.</title>
        <authorList>
            <person name="Martinez D.A."/>
            <person name="Oliver B.G."/>
            <person name="Graeser Y."/>
            <person name="Goldberg J.M."/>
            <person name="Li W."/>
            <person name="Martinez-Rossi N.M."/>
            <person name="Monod M."/>
            <person name="Shelest E."/>
            <person name="Barton R.C."/>
            <person name="Birch E."/>
            <person name="Brakhage A.A."/>
            <person name="Chen Z."/>
            <person name="Gurr S.J."/>
            <person name="Heiman D."/>
            <person name="Heitman J."/>
            <person name="Kosti I."/>
            <person name="Rossi A."/>
            <person name="Saif S."/>
            <person name="Samalova M."/>
            <person name="Saunders C.W."/>
            <person name="Shea T."/>
            <person name="Summerbell R.C."/>
            <person name="Xu J."/>
            <person name="Young S."/>
            <person name="Zeng Q."/>
            <person name="Birren B.W."/>
            <person name="Cuomo C.A."/>
            <person name="White T.C."/>
        </authorList>
    </citation>
    <scope>NUCLEOTIDE SEQUENCE [LARGE SCALE GENOMIC DNA]</scope>
    <source>
        <strain evidence="2">ATCC MYA-4605 / CBS 113480</strain>
    </source>
</reference>
<accession>C5FE57</accession>
<keyword evidence="2" id="KW-1185">Reference proteome</keyword>
<dbReference type="VEuPathDB" id="FungiDB:MCYG_00979"/>
<dbReference type="GeneID" id="9223612"/>
<evidence type="ECO:0000313" key="2">
    <source>
        <dbReference type="Proteomes" id="UP000002035"/>
    </source>
</evidence>
<sequence length="144" mass="15740">MQQREFKIGSIGFPKPHPNRHIETSKSPVLNLDKFEGDEVVYQQIKNDYITTAPKSRMAEGLRIFPTGRGYIRSGDALSVAVDAGASKTCTASLETLIPERQEMKPPLHDGQGVVGGKPSLLLSSTEHSTRLEVYLDFDLVAGG</sequence>
<name>C5FE57_ARTOC</name>
<proteinExistence type="predicted"/>
<dbReference type="AlphaFoldDB" id="C5FE57"/>
<dbReference type="EMBL" id="DS995701">
    <property type="protein sequence ID" value="EEQ28091.1"/>
    <property type="molecule type" value="Genomic_DNA"/>
</dbReference>